<evidence type="ECO:0000256" key="5">
    <source>
        <dbReference type="ARBA" id="ARBA00023186"/>
    </source>
</evidence>
<dbReference type="InterPro" id="IPR005129">
    <property type="entry name" value="GTPase_ArgK"/>
</dbReference>
<evidence type="ECO:0000256" key="2">
    <source>
        <dbReference type="ARBA" id="ARBA00022741"/>
    </source>
</evidence>
<dbReference type="PANTHER" id="PTHR43087">
    <property type="entry name" value="LYSINE/ARGININE/ORNITHINE TRANSPORT SYSTEM KINASE"/>
    <property type="match status" value="1"/>
</dbReference>
<dbReference type="CDD" id="cd03114">
    <property type="entry name" value="MMAA-like"/>
    <property type="match status" value="1"/>
</dbReference>
<dbReference type="PANTHER" id="PTHR43087:SF1">
    <property type="entry name" value="LAO_AO TRANSPORT SYSTEM ATPASE"/>
    <property type="match status" value="1"/>
</dbReference>
<name>A0A0F9PQV7_9ZZZZ</name>
<evidence type="ECO:0008006" key="7">
    <source>
        <dbReference type="Google" id="ProtNLM"/>
    </source>
</evidence>
<dbReference type="GO" id="GO:0003924">
    <property type="term" value="F:GTPase activity"/>
    <property type="evidence" value="ECO:0007669"/>
    <property type="project" value="InterPro"/>
</dbReference>
<sequence length="330" mass="36784">MDYSDLIRNLLKGNTRATARLISIVESSIDAAEEIINSIYEHTGNAYIIGITGSPGTGKSTFISTLIGNLIKEAKKIGIICVDPTSPLTGGALLGDRIRMKQHFSLDNVFIRSMANRGQLGGLARATEDTIKILDAYGCDIIIVETVGVGQSEVDIFKSAHTVLVLLVPGMGDDIQAIKAGIMEVVDIFVINKMDLQGADKKVADIMQMLEFRKGYKYESEKKEIFEKINLWTPEITKVNSRTGENFNLLLELISKHRDFMENSGVISNYMKNRIKNETIEILKYKLTRKIEEILNSDSKMESLIEKVKKKSLDPYSMANLIIKMLGLEN</sequence>
<comment type="similarity">
    <text evidence="1">Belongs to the SIMIBI class G3E GTPase family. ArgK/MeaB subfamily.</text>
</comment>
<dbReference type="InterPro" id="IPR052040">
    <property type="entry name" value="GTPase/Isobutyryl-CoA_mutase"/>
</dbReference>
<keyword evidence="2" id="KW-0547">Nucleotide-binding</keyword>
<evidence type="ECO:0000313" key="6">
    <source>
        <dbReference type="EMBL" id="KKN03441.1"/>
    </source>
</evidence>
<dbReference type="EMBL" id="LAZR01005032">
    <property type="protein sequence ID" value="KKN03441.1"/>
    <property type="molecule type" value="Genomic_DNA"/>
</dbReference>
<dbReference type="NCBIfam" id="TIGR00750">
    <property type="entry name" value="lao"/>
    <property type="match status" value="1"/>
</dbReference>
<dbReference type="AlphaFoldDB" id="A0A0F9PQV7"/>
<dbReference type="GO" id="GO:0005525">
    <property type="term" value="F:GTP binding"/>
    <property type="evidence" value="ECO:0007669"/>
    <property type="project" value="UniProtKB-KW"/>
</dbReference>
<evidence type="ECO:0000256" key="1">
    <source>
        <dbReference type="ARBA" id="ARBA00009625"/>
    </source>
</evidence>
<keyword evidence="5" id="KW-0143">Chaperone</keyword>
<comment type="caution">
    <text evidence="6">The sequence shown here is derived from an EMBL/GenBank/DDBJ whole genome shotgun (WGS) entry which is preliminary data.</text>
</comment>
<dbReference type="Pfam" id="PF03308">
    <property type="entry name" value="MeaB"/>
    <property type="match status" value="1"/>
</dbReference>
<keyword evidence="4" id="KW-0342">GTP-binding</keyword>
<evidence type="ECO:0000256" key="4">
    <source>
        <dbReference type="ARBA" id="ARBA00023134"/>
    </source>
</evidence>
<dbReference type="InterPro" id="IPR027417">
    <property type="entry name" value="P-loop_NTPase"/>
</dbReference>
<accession>A0A0F9PQV7</accession>
<evidence type="ECO:0000256" key="3">
    <source>
        <dbReference type="ARBA" id="ARBA00022801"/>
    </source>
</evidence>
<keyword evidence="3" id="KW-0378">Hydrolase</keyword>
<dbReference type="Gene3D" id="3.40.50.300">
    <property type="entry name" value="P-loop containing nucleotide triphosphate hydrolases"/>
    <property type="match status" value="1"/>
</dbReference>
<dbReference type="SUPFAM" id="SSF52540">
    <property type="entry name" value="P-loop containing nucleoside triphosphate hydrolases"/>
    <property type="match status" value="1"/>
</dbReference>
<protein>
    <recommendedName>
        <fullName evidence="7">AAA+ ATPase domain-containing protein</fullName>
    </recommendedName>
</protein>
<proteinExistence type="inferred from homology"/>
<gene>
    <name evidence="6" type="ORF">LCGC14_1107620</name>
</gene>
<reference evidence="6" key="1">
    <citation type="journal article" date="2015" name="Nature">
        <title>Complex archaea that bridge the gap between prokaryotes and eukaryotes.</title>
        <authorList>
            <person name="Spang A."/>
            <person name="Saw J.H."/>
            <person name="Jorgensen S.L."/>
            <person name="Zaremba-Niedzwiedzka K."/>
            <person name="Martijn J."/>
            <person name="Lind A.E."/>
            <person name="van Eijk R."/>
            <person name="Schleper C."/>
            <person name="Guy L."/>
            <person name="Ettema T.J."/>
        </authorList>
    </citation>
    <scope>NUCLEOTIDE SEQUENCE</scope>
</reference>
<organism evidence="6">
    <name type="scientific">marine sediment metagenome</name>
    <dbReference type="NCBI Taxonomy" id="412755"/>
    <lineage>
        <taxon>unclassified sequences</taxon>
        <taxon>metagenomes</taxon>
        <taxon>ecological metagenomes</taxon>
    </lineage>
</organism>